<evidence type="ECO:0000256" key="3">
    <source>
        <dbReference type="ARBA" id="ARBA00004071"/>
    </source>
</evidence>
<sequence length="459" mass="52979">MNKGKLLEIPLTPLENSPQSENTKRYEPNWASIDSRPLPQWFDQAKFGIFLHWGVFSVPSFGNEWFWWNWKGTKNQAVVDFMKNNYPPDFTYPDFARQFTAELFQPNNWADLFKNAGAQYVVLTSKHHEGFTNWPSNVSWNWNSMDVGPHRDLVGELASSIRTRTKLKFGVYHSLFEWFNPQYVKDKASNFKSKSFVNSKTMPELYELVNKYKPDIVWSDGDFGPDVYWNSTEFLAWLYNNSPVKDHVVTNDRWGTGIRCHHGGFYSCSDRYSPGVLQPHKWENCMTIDRYSWGYRRNANIQDFLTIEEIIATFASTISCGGNMLMNVGPTKYGMIAPVFQDRLMEFGSWLKVNGEAVYFSTPWRAQNDSVTPKIWYTQKSLAVYAFVLAWPSDNMLELGSPVVTSSSTVSMLGWNGPSIEWHQKSVQTNKGIIIALPNVPAVKLPCKWAWVLKLENFT</sequence>
<comment type="similarity">
    <text evidence="4 11">Belongs to the glycosyl hydrolase 29 family.</text>
</comment>
<dbReference type="InterPro" id="IPR017853">
    <property type="entry name" value="GH"/>
</dbReference>
<dbReference type="PANTHER" id="PTHR10030:SF37">
    <property type="entry name" value="ALPHA-L-FUCOSIDASE-RELATED"/>
    <property type="match status" value="1"/>
</dbReference>
<dbReference type="PIRSF" id="PIRSF001092">
    <property type="entry name" value="Alpha-L-fucosidase"/>
    <property type="match status" value="1"/>
</dbReference>
<evidence type="ECO:0000256" key="5">
    <source>
        <dbReference type="ARBA" id="ARBA00011881"/>
    </source>
</evidence>
<dbReference type="SUPFAM" id="SSF51445">
    <property type="entry name" value="(Trans)glycosidases"/>
    <property type="match status" value="1"/>
</dbReference>
<keyword evidence="10 11" id="KW-0326">Glycosidase</keyword>
<dbReference type="PROSITE" id="PS00385">
    <property type="entry name" value="ALPHA_L_FUCOSIDASE"/>
    <property type="match status" value="1"/>
</dbReference>
<dbReference type="Gene3D" id="3.20.20.80">
    <property type="entry name" value="Glycosidases"/>
    <property type="match status" value="1"/>
</dbReference>
<dbReference type="Pfam" id="PF16757">
    <property type="entry name" value="Fucosidase_C"/>
    <property type="match status" value="1"/>
</dbReference>
<feature type="site" description="May be important for catalysis" evidence="12">
    <location>
        <position position="285"/>
    </location>
</feature>
<evidence type="ECO:0000259" key="13">
    <source>
        <dbReference type="Pfam" id="PF01120"/>
    </source>
</evidence>
<dbReference type="InterPro" id="IPR016286">
    <property type="entry name" value="FUC_metazoa-typ"/>
</dbReference>
<dbReference type="Pfam" id="PF01120">
    <property type="entry name" value="Alpha_L_fucos"/>
    <property type="match status" value="1"/>
</dbReference>
<evidence type="ECO:0000313" key="16">
    <source>
        <dbReference type="Proteomes" id="UP000007875"/>
    </source>
</evidence>
<dbReference type="PRINTS" id="PR00741">
    <property type="entry name" value="GLHYDRLASE29"/>
</dbReference>
<dbReference type="InParanoid" id="H2ZMP2"/>
<dbReference type="Ensembl" id="ENSCSAVT00000019065.1">
    <property type="protein sequence ID" value="ENSCSAVP00000018858.1"/>
    <property type="gene ID" value="ENSCSAVG00000011083.1"/>
</dbReference>
<dbReference type="Proteomes" id="UP000007875">
    <property type="component" value="Unassembled WGS sequence"/>
</dbReference>
<feature type="domain" description="Glycoside hydrolase family 29 N-terminal" evidence="13">
    <location>
        <begin position="18"/>
        <end position="356"/>
    </location>
</feature>
<comment type="catalytic activity">
    <reaction evidence="2">
        <text>a neolactoside IV(2)-alpha-Fuc-nLc4Cer(d18:0) + H2O = a neolactoside nLc4Cer(d18:0) + L-fucose</text>
        <dbReference type="Rhea" id="RHEA:49308"/>
        <dbReference type="ChEBI" id="CHEBI:2181"/>
        <dbReference type="ChEBI" id="CHEBI:15377"/>
        <dbReference type="ChEBI" id="CHEBI:91119"/>
        <dbReference type="ChEBI" id="CHEBI:91121"/>
    </reaction>
    <physiologicalReaction direction="left-to-right" evidence="2">
        <dbReference type="Rhea" id="RHEA:49309"/>
    </physiologicalReaction>
</comment>
<comment type="function">
    <text evidence="3">Alpha-L-fucosidase is responsible for hydrolyzing the alpha-1,6-linked fucose joined to the reducing-end N-acetylglucosamine of the carbohydrate moieties of glycoproteins.</text>
</comment>
<dbReference type="FunFam" id="2.60.40.1180:FF:000013">
    <property type="entry name" value="Alpha-L-fucosidase"/>
    <property type="match status" value="1"/>
</dbReference>
<dbReference type="OMA" id="WESTDKH"/>
<dbReference type="AlphaFoldDB" id="H2ZMP2"/>
<keyword evidence="9" id="KW-0325">Glycoprotein</keyword>
<dbReference type="EC" id="3.2.1.51" evidence="6"/>
<dbReference type="Gene3D" id="2.60.40.1180">
    <property type="entry name" value="Golgi alpha-mannosidase II"/>
    <property type="match status" value="1"/>
</dbReference>
<name>H2ZMP2_CIOSA</name>
<keyword evidence="16" id="KW-1185">Reference proteome</keyword>
<comment type="catalytic activity">
    <reaction evidence="1">
        <text>a neolactoside IV(2)-alpha-Fuc-nLc4Cer(d18:1(4E)) + H2O = a neolactoside nLc4Cer(d18:1(4E)) + L-fucose</text>
        <dbReference type="Rhea" id="RHEA:48224"/>
        <dbReference type="ChEBI" id="CHEBI:2181"/>
        <dbReference type="ChEBI" id="CHEBI:15377"/>
        <dbReference type="ChEBI" id="CHEBI:17006"/>
        <dbReference type="ChEBI" id="CHEBI:28691"/>
    </reaction>
    <physiologicalReaction direction="left-to-right" evidence="1">
        <dbReference type="Rhea" id="RHEA:48225"/>
    </physiologicalReaction>
</comment>
<reference evidence="16" key="1">
    <citation type="submission" date="2003-08" db="EMBL/GenBank/DDBJ databases">
        <authorList>
            <person name="Birren B."/>
            <person name="Nusbaum C."/>
            <person name="Abebe A."/>
            <person name="Abouelleil A."/>
            <person name="Adekoya E."/>
            <person name="Ait-zahra M."/>
            <person name="Allen N."/>
            <person name="Allen T."/>
            <person name="An P."/>
            <person name="Anderson M."/>
            <person name="Anderson S."/>
            <person name="Arachchi H."/>
            <person name="Armbruster J."/>
            <person name="Bachantsang P."/>
            <person name="Baldwin J."/>
            <person name="Barry A."/>
            <person name="Bayul T."/>
            <person name="Blitshsteyn B."/>
            <person name="Bloom T."/>
            <person name="Blye J."/>
            <person name="Boguslavskiy L."/>
            <person name="Borowsky M."/>
            <person name="Boukhgalter B."/>
            <person name="Brunache A."/>
            <person name="Butler J."/>
            <person name="Calixte N."/>
            <person name="Calvo S."/>
            <person name="Camarata J."/>
            <person name="Campo K."/>
            <person name="Chang J."/>
            <person name="Cheshatsang Y."/>
            <person name="Citroen M."/>
            <person name="Collymore A."/>
            <person name="Considine T."/>
            <person name="Cook A."/>
            <person name="Cooke P."/>
            <person name="Corum B."/>
            <person name="Cuomo C."/>
            <person name="David R."/>
            <person name="Dawoe T."/>
            <person name="Degray S."/>
            <person name="Dodge S."/>
            <person name="Dooley K."/>
            <person name="Dorje P."/>
            <person name="Dorjee K."/>
            <person name="Dorris L."/>
            <person name="Duffey N."/>
            <person name="Dupes A."/>
            <person name="Elkins T."/>
            <person name="Engels R."/>
            <person name="Erickson J."/>
            <person name="Farina A."/>
            <person name="Faro S."/>
            <person name="Ferreira P."/>
            <person name="Fischer H."/>
            <person name="Fitzgerald M."/>
            <person name="Foley K."/>
            <person name="Gage D."/>
            <person name="Galagan J."/>
            <person name="Gearin G."/>
            <person name="Gnerre S."/>
            <person name="Gnirke A."/>
            <person name="Goyette A."/>
            <person name="Graham J."/>
            <person name="Grandbois E."/>
            <person name="Gyaltsen K."/>
            <person name="Hafez N."/>
            <person name="Hagopian D."/>
            <person name="Hagos B."/>
            <person name="Hall J."/>
            <person name="Hatcher B."/>
            <person name="Heller A."/>
            <person name="Higgins H."/>
            <person name="Honan T."/>
            <person name="Horn A."/>
            <person name="Houde N."/>
            <person name="Hughes L."/>
            <person name="Hulme W."/>
            <person name="Husby E."/>
            <person name="Iliev I."/>
            <person name="Jaffe D."/>
            <person name="Jones C."/>
            <person name="Kamal M."/>
            <person name="Kamat A."/>
            <person name="Kamvysselis M."/>
            <person name="Karlsson E."/>
            <person name="Kells C."/>
            <person name="Kieu A."/>
            <person name="Kisner P."/>
            <person name="Kodira C."/>
            <person name="Kulbokas E."/>
            <person name="Labutti K."/>
            <person name="Lama D."/>
            <person name="Landers T."/>
            <person name="Leger J."/>
            <person name="Levine S."/>
            <person name="Lewis D."/>
            <person name="Lewis T."/>
            <person name="Lindblad-toh K."/>
            <person name="Liu X."/>
            <person name="Lokyitsang T."/>
            <person name="Lokyitsang Y."/>
            <person name="Lucien O."/>
            <person name="Lui A."/>
            <person name="Ma L.J."/>
            <person name="Mabbitt R."/>
            <person name="Macdonald J."/>
            <person name="Maclean C."/>
            <person name="Major J."/>
            <person name="Manning J."/>
            <person name="Marabella R."/>
            <person name="Maru K."/>
            <person name="Matthews C."/>
            <person name="Mauceli E."/>
            <person name="Mccarthy M."/>
            <person name="Mcdonough S."/>
            <person name="Mcghee T."/>
            <person name="Meldrim J."/>
            <person name="Meneus L."/>
            <person name="Mesirov J."/>
            <person name="Mihalev A."/>
            <person name="Mihova T."/>
            <person name="Mikkelsen T."/>
            <person name="Mlenga V."/>
            <person name="Moru K."/>
            <person name="Mozes J."/>
            <person name="Mulrain L."/>
            <person name="Munson G."/>
            <person name="Naylor J."/>
            <person name="Newes C."/>
            <person name="Nguyen C."/>
            <person name="Nguyen N."/>
            <person name="Nguyen T."/>
            <person name="Nicol R."/>
            <person name="Nielsen C."/>
            <person name="Nizzari M."/>
            <person name="Norbu C."/>
            <person name="Norbu N."/>
            <person name="O'donnell P."/>
            <person name="Okoawo O."/>
            <person name="O'leary S."/>
            <person name="Omotosho B."/>
            <person name="O'neill K."/>
            <person name="Osman S."/>
            <person name="Parker S."/>
            <person name="Perrin D."/>
            <person name="Phunkhang P."/>
            <person name="Piqani B."/>
            <person name="Purcell S."/>
            <person name="Rachupka T."/>
            <person name="Ramasamy U."/>
            <person name="Rameau R."/>
            <person name="Ray V."/>
            <person name="Raymond C."/>
            <person name="Retta R."/>
            <person name="Richardson S."/>
            <person name="Rise C."/>
            <person name="Rodriguez J."/>
            <person name="Rogers J."/>
            <person name="Rogov P."/>
            <person name="Rutman M."/>
            <person name="Schupbach R."/>
            <person name="Seaman C."/>
            <person name="Settipalli S."/>
            <person name="Sharpe T."/>
            <person name="Sheridan J."/>
            <person name="Sherpa N."/>
            <person name="Shi J."/>
            <person name="Smirnov S."/>
            <person name="Smith C."/>
            <person name="Sougnez C."/>
            <person name="Spencer B."/>
            <person name="Stalker J."/>
            <person name="Stange-thomann N."/>
            <person name="Stavropoulos S."/>
            <person name="Stetson K."/>
            <person name="Stone C."/>
            <person name="Stone S."/>
            <person name="Stubbs M."/>
            <person name="Talamas J."/>
            <person name="Tchuinga P."/>
            <person name="Tenzing P."/>
            <person name="Tesfaye S."/>
            <person name="Theodore J."/>
            <person name="Thoulutsang Y."/>
            <person name="Topham K."/>
            <person name="Towey S."/>
            <person name="Tsamla T."/>
            <person name="Tsomo N."/>
            <person name="Vallee D."/>
            <person name="Vassiliev H."/>
            <person name="Venkataraman V."/>
            <person name="Vinson J."/>
            <person name="Vo A."/>
            <person name="Wade C."/>
            <person name="Wang S."/>
            <person name="Wangchuk T."/>
            <person name="Wangdi T."/>
            <person name="Whittaker C."/>
            <person name="Wilkinson J."/>
            <person name="Wu Y."/>
            <person name="Wyman D."/>
            <person name="Yadav S."/>
            <person name="Yang S."/>
            <person name="Yang X."/>
            <person name="Yeager S."/>
            <person name="Yee E."/>
            <person name="Young G."/>
            <person name="Zainoun J."/>
            <person name="Zembeck L."/>
            <person name="Zimmer A."/>
            <person name="Zody M."/>
            <person name="Lander E."/>
        </authorList>
    </citation>
    <scope>NUCLEOTIDE SEQUENCE [LARGE SCALE GENOMIC DNA]</scope>
</reference>
<dbReference type="InterPro" id="IPR057739">
    <property type="entry name" value="Glyco_hydro_29_N"/>
</dbReference>
<dbReference type="GO" id="GO:0006004">
    <property type="term" value="P:fucose metabolic process"/>
    <property type="evidence" value="ECO:0007669"/>
    <property type="project" value="InterPro"/>
</dbReference>
<evidence type="ECO:0000256" key="8">
    <source>
        <dbReference type="ARBA" id="ARBA00022801"/>
    </source>
</evidence>
<dbReference type="InterPro" id="IPR018526">
    <property type="entry name" value="Glyco_hydro_29_CS"/>
</dbReference>
<protein>
    <recommendedName>
        <fullName evidence="6">alpha-L-fucosidase</fullName>
        <ecNumber evidence="6">3.2.1.51</ecNumber>
    </recommendedName>
</protein>
<reference evidence="15" key="3">
    <citation type="submission" date="2025-09" db="UniProtKB">
        <authorList>
            <consortium name="Ensembl"/>
        </authorList>
    </citation>
    <scope>IDENTIFICATION</scope>
</reference>
<evidence type="ECO:0000256" key="7">
    <source>
        <dbReference type="ARBA" id="ARBA00022729"/>
    </source>
</evidence>
<dbReference type="InterPro" id="IPR000933">
    <property type="entry name" value="Glyco_hydro_29"/>
</dbReference>
<evidence type="ECO:0000256" key="10">
    <source>
        <dbReference type="ARBA" id="ARBA00023295"/>
    </source>
</evidence>
<comment type="subunit">
    <text evidence="5">Homotetramer.</text>
</comment>
<evidence type="ECO:0000256" key="2">
    <source>
        <dbReference type="ARBA" id="ARBA00000419"/>
    </source>
</evidence>
<dbReference type="InterPro" id="IPR031919">
    <property type="entry name" value="Fucosidase_C"/>
</dbReference>
<keyword evidence="7" id="KW-0732">Signal</keyword>
<dbReference type="FunFam" id="3.20.20.80:FF:000027">
    <property type="entry name" value="Alpha-L-fucosidase"/>
    <property type="match status" value="1"/>
</dbReference>
<reference evidence="15" key="2">
    <citation type="submission" date="2025-08" db="UniProtKB">
        <authorList>
            <consortium name="Ensembl"/>
        </authorList>
    </citation>
    <scope>IDENTIFICATION</scope>
</reference>
<evidence type="ECO:0000256" key="9">
    <source>
        <dbReference type="ARBA" id="ARBA00023180"/>
    </source>
</evidence>
<dbReference type="GeneTree" id="ENSGT00440000035378"/>
<dbReference type="GO" id="GO:0004560">
    <property type="term" value="F:alpha-L-fucosidase activity"/>
    <property type="evidence" value="ECO:0007669"/>
    <property type="project" value="UniProtKB-EC"/>
</dbReference>
<organism evidence="15 16">
    <name type="scientific">Ciona savignyi</name>
    <name type="common">Pacific transparent sea squirt</name>
    <dbReference type="NCBI Taxonomy" id="51511"/>
    <lineage>
        <taxon>Eukaryota</taxon>
        <taxon>Metazoa</taxon>
        <taxon>Chordata</taxon>
        <taxon>Tunicata</taxon>
        <taxon>Ascidiacea</taxon>
        <taxon>Phlebobranchia</taxon>
        <taxon>Cionidae</taxon>
        <taxon>Ciona</taxon>
    </lineage>
</organism>
<dbReference type="HOGENOM" id="CLU_002934_1_1_1"/>
<dbReference type="GO" id="GO:0005764">
    <property type="term" value="C:lysosome"/>
    <property type="evidence" value="ECO:0007669"/>
    <property type="project" value="TreeGrafter"/>
</dbReference>
<evidence type="ECO:0000259" key="14">
    <source>
        <dbReference type="Pfam" id="PF16757"/>
    </source>
</evidence>
<evidence type="ECO:0000256" key="4">
    <source>
        <dbReference type="ARBA" id="ARBA00007951"/>
    </source>
</evidence>
<evidence type="ECO:0000256" key="11">
    <source>
        <dbReference type="PIRNR" id="PIRNR001092"/>
    </source>
</evidence>
<proteinExistence type="inferred from homology"/>
<dbReference type="eggNOG" id="KOG3340">
    <property type="taxonomic scope" value="Eukaryota"/>
</dbReference>
<dbReference type="PANTHER" id="PTHR10030">
    <property type="entry name" value="ALPHA-L-FUCOSIDASE"/>
    <property type="match status" value="1"/>
</dbReference>
<evidence type="ECO:0000256" key="6">
    <source>
        <dbReference type="ARBA" id="ARBA00012662"/>
    </source>
</evidence>
<dbReference type="InterPro" id="IPR013780">
    <property type="entry name" value="Glyco_hydro_b"/>
</dbReference>
<accession>H2ZMP2</accession>
<evidence type="ECO:0000313" key="15">
    <source>
        <dbReference type="Ensembl" id="ENSCSAVP00000018858.1"/>
    </source>
</evidence>
<evidence type="ECO:0000256" key="12">
    <source>
        <dbReference type="PIRSR" id="PIRSR001092-1"/>
    </source>
</evidence>
<evidence type="ECO:0000256" key="1">
    <source>
        <dbReference type="ARBA" id="ARBA00000321"/>
    </source>
</evidence>
<keyword evidence="8 11" id="KW-0378">Hydrolase</keyword>
<dbReference type="SMART" id="SM00812">
    <property type="entry name" value="Alpha_L_fucos"/>
    <property type="match status" value="1"/>
</dbReference>
<feature type="domain" description="Alpha-L-fucosidase C-terminal" evidence="14">
    <location>
        <begin position="367"/>
        <end position="456"/>
    </location>
</feature>
<dbReference type="STRING" id="51511.ENSCSAVP00000018858"/>
<dbReference type="GO" id="GO:0016139">
    <property type="term" value="P:glycoside catabolic process"/>
    <property type="evidence" value="ECO:0007669"/>
    <property type="project" value="TreeGrafter"/>
</dbReference>